<dbReference type="GO" id="GO:0003723">
    <property type="term" value="F:RNA binding"/>
    <property type="evidence" value="ECO:0007669"/>
    <property type="project" value="UniProtKB-KW"/>
</dbReference>
<sequence>MKEEISCQIESLGDFTKMKTVGKKAKRIGLLFSSAKTAMDISPDRCEDIPDIETTDYVFTDGCGLIAPSLAQDLSRRTRIIFRDTRYTPSVFQIRYRGYKGVVTVDWRMKKQKTQLKFRKSMKKFSGGDDHSFAVVEYSKPFSYGFLNDETIILLHALGISQETLLSKQRQHFDLLRNAKTDFRDAFRFLSYVNRPDLAERVLLEGSESIKPQINSLVNAELKKMLNKKDGQRCRIFVQKSRLLFGVCDAWDVLREGEVAVKVTMEENGMPRALKNTEVTVIRNPCLHPGDWQKFKVVERPELAHLTDCIVFSTRGKRPAADMMSGGDLDGDTFFVCWDPDLIPSTISTPALYPGGRDPITFRPITDDDRLVYFAKYNNASLGRVKNLYLDWARVTGPMSAQCQELNRLFSQCVDGNRIKIPEKLQSPPKLLDGAPPFILDVLHNESRDQVNRLSLSQSGDLDGYDIDAMKLLLSREDVAIGEFECVKLAYTWCLKNKTSFESLLHLFDFNVLAPEQKAWILAHVPPSPSTPGLVLNALCSSGILERNELEQFRLDYPGIKWKRTYDSSIDRLATFHDATTTNLELFHRTLIVFQPDERLSLAIYIPKQIERSQDCVIDDTARLFSFPHSQGPQRQTRLSLPTKMEYQVYCDGNLFQLFQKSRGNTWVFIARPGQNDEDYREEKNKGDRRRKRQEVVDRGDQAEVIASIDLNRFSRQLQTHIGRVNRSPVTAAEINVISNRDVSSMRNLDLWLEQIDTTEILPLFSDEPKNYSIPSRSNILSPSDPSWLISIVKHNNLTLLNSLESVDQYQQVFNIVRKANDKGFLLQCFEHILINIKDSTVDPKRLLNAMLETVVTEPALAISFTPFLSNTRTDKDPELVELLEASILPIIRAFILSSNTMGNLILEPLKVIISNISPGSLSLSDMADVVELATLTIRSTDLALDLFLDILQPDAPRFITTDAEVAKYLLHNLMAIAVEHIEEANAEAKRLPGLLELKLSPKDKDGSLVDIDFRIDLTGTPKQESHVRFTTASLPSNVLVGADYSIDALVVFAETGRAHFKCLHPLPPYFEQCSWVLENCGSFVTAKSMIDAAKDLCIYREDCCGVADIIFGLQSATSLLQSEETYSNVAKLNKSQNKAKQLAINSSLLCLWGPPGTGKTETIVEMICALQIVNKKARVLVTAPTHNAVDNVMRRYIKRIEEQPLAKKAQPNILRVSTEVRKVADDLRKYTCDAMAGQEIHSDYKAMKKASQMIKQSDMVFTTCIGAGIGLLRLEIFDIVIVDEASQQTEPSSLVPLVKGCSKAILVGDHVQLRPTVQQTSLALDFDVSLFERLYTEARGSTESGLNTLMLDTQYRMHPKLCEFSSEAFYDGKLKSGIGMSDRPLMNSDFPFPPAQTSNSAKPDYERAIFVNCDIKEMPGKSKENKGQAELCLNICRLLTSQSNAQSIVVLTPYTRQAESLKRMLSGLHQTIEVSSIDGFQGREADIIVFVTVRCNEHRSIGFLKDMRRMNVALTRARSEVIVVGNRVTLTEGTEDKDASDMWKRLLRSLTEVKLEVPTSEARLAGGMRKDRGLARVS</sequence>
<keyword evidence="5" id="KW-0067">ATP-binding</keyword>
<protein>
    <submittedName>
        <fullName evidence="10">Uncharacterized protein</fullName>
    </submittedName>
</protein>
<dbReference type="InterPro" id="IPR041677">
    <property type="entry name" value="DNA2/NAM7_AAA_11"/>
</dbReference>
<evidence type="ECO:0000256" key="3">
    <source>
        <dbReference type="ARBA" id="ARBA00022801"/>
    </source>
</evidence>
<proteinExistence type="inferred from homology"/>
<keyword evidence="4" id="KW-0347">Helicase</keyword>
<keyword evidence="2" id="KW-0547">Nucleotide-binding</keyword>
<dbReference type="Pfam" id="PF13087">
    <property type="entry name" value="AAA_12"/>
    <property type="match status" value="1"/>
</dbReference>
<comment type="similarity">
    <text evidence="1">Belongs to the DNA2/NAM7 helicase family.</text>
</comment>
<evidence type="ECO:0000259" key="7">
    <source>
        <dbReference type="Pfam" id="PF05183"/>
    </source>
</evidence>
<dbReference type="STRING" id="56646.A0A2L2T6G3"/>
<feature type="domain" description="DNA2/NAM7 helicase-like C-terminal" evidence="9">
    <location>
        <begin position="1328"/>
        <end position="1528"/>
    </location>
</feature>
<evidence type="ECO:0000256" key="6">
    <source>
        <dbReference type="SAM" id="MobiDB-lite"/>
    </source>
</evidence>
<dbReference type="Pfam" id="PF05183">
    <property type="entry name" value="RdRP"/>
    <property type="match status" value="1"/>
</dbReference>
<dbReference type="FunFam" id="3.40.50.300:FF:000326">
    <property type="entry name" value="P-loop containing nucleoside triphosphate hydrolase"/>
    <property type="match status" value="1"/>
</dbReference>
<dbReference type="Gene3D" id="3.40.50.300">
    <property type="entry name" value="P-loop containing nucleotide triphosphate hydrolases"/>
    <property type="match status" value="2"/>
</dbReference>
<dbReference type="GO" id="GO:0004386">
    <property type="term" value="F:helicase activity"/>
    <property type="evidence" value="ECO:0007669"/>
    <property type="project" value="UniProtKB-KW"/>
</dbReference>
<dbReference type="Pfam" id="PF13086">
    <property type="entry name" value="AAA_11"/>
    <property type="match status" value="1"/>
</dbReference>
<keyword evidence="11" id="KW-1185">Reference proteome</keyword>
<dbReference type="InterPro" id="IPR007855">
    <property type="entry name" value="RDRP"/>
</dbReference>
<dbReference type="GO" id="GO:0030422">
    <property type="term" value="P:siRNA processing"/>
    <property type="evidence" value="ECO:0007669"/>
    <property type="project" value="TreeGrafter"/>
</dbReference>
<dbReference type="SUPFAM" id="SSF52540">
    <property type="entry name" value="P-loop containing nucleoside triphosphate hydrolases"/>
    <property type="match status" value="1"/>
</dbReference>
<accession>A0A2L2T6G3</accession>
<evidence type="ECO:0000313" key="10">
    <source>
        <dbReference type="EMBL" id="CEI41742.1"/>
    </source>
</evidence>
<feature type="domain" description="DNA2/NAM7 helicase helicase" evidence="8">
    <location>
        <begin position="1244"/>
        <end position="1319"/>
    </location>
</feature>
<evidence type="ECO:0000313" key="11">
    <source>
        <dbReference type="Proteomes" id="UP000245910"/>
    </source>
</evidence>
<evidence type="ECO:0000256" key="5">
    <source>
        <dbReference type="ARBA" id="ARBA00022840"/>
    </source>
</evidence>
<dbReference type="Proteomes" id="UP000245910">
    <property type="component" value="Chromosome IIII"/>
</dbReference>
<dbReference type="EMBL" id="LN649232">
    <property type="protein sequence ID" value="CEI41742.1"/>
    <property type="molecule type" value="Genomic_DNA"/>
</dbReference>
<evidence type="ECO:0000256" key="2">
    <source>
        <dbReference type="ARBA" id="ARBA00022741"/>
    </source>
</evidence>
<dbReference type="PANTHER" id="PTHR23079">
    <property type="entry name" value="RNA-DEPENDENT RNA POLYMERASE"/>
    <property type="match status" value="1"/>
</dbReference>
<feature type="domain" description="RDRP core" evidence="7">
    <location>
        <begin position="9"/>
        <end position="438"/>
    </location>
</feature>
<dbReference type="GO" id="GO:0005524">
    <property type="term" value="F:ATP binding"/>
    <property type="evidence" value="ECO:0007669"/>
    <property type="project" value="UniProtKB-KW"/>
</dbReference>
<evidence type="ECO:0000259" key="9">
    <source>
        <dbReference type="Pfam" id="PF13087"/>
    </source>
</evidence>
<dbReference type="InterPro" id="IPR047187">
    <property type="entry name" value="SF1_C_Upf1"/>
</dbReference>
<dbReference type="GO" id="GO:0031380">
    <property type="term" value="C:nuclear RNA-directed RNA polymerase complex"/>
    <property type="evidence" value="ECO:0007669"/>
    <property type="project" value="TreeGrafter"/>
</dbReference>
<organism evidence="10 11">
    <name type="scientific">Fusarium venenatum</name>
    <dbReference type="NCBI Taxonomy" id="56646"/>
    <lineage>
        <taxon>Eukaryota</taxon>
        <taxon>Fungi</taxon>
        <taxon>Dikarya</taxon>
        <taxon>Ascomycota</taxon>
        <taxon>Pezizomycotina</taxon>
        <taxon>Sordariomycetes</taxon>
        <taxon>Hypocreomycetidae</taxon>
        <taxon>Hypocreales</taxon>
        <taxon>Nectriaceae</taxon>
        <taxon>Fusarium</taxon>
    </lineage>
</organism>
<evidence type="ECO:0000256" key="4">
    <source>
        <dbReference type="ARBA" id="ARBA00022806"/>
    </source>
</evidence>
<keyword evidence="3" id="KW-0378">Hydrolase</keyword>
<dbReference type="PANTHER" id="PTHR23079:SF55">
    <property type="entry name" value="RNA-DIRECTED RNA POLYMERASE"/>
    <property type="match status" value="1"/>
</dbReference>
<dbReference type="GO" id="GO:0005694">
    <property type="term" value="C:chromosome"/>
    <property type="evidence" value="ECO:0007669"/>
    <property type="project" value="UniProtKB-ARBA"/>
</dbReference>
<reference evidence="11" key="1">
    <citation type="submission" date="2014-10" db="EMBL/GenBank/DDBJ databases">
        <authorList>
            <person name="King R."/>
        </authorList>
    </citation>
    <scope>NUCLEOTIDE SEQUENCE [LARGE SCALE GENOMIC DNA]</scope>
    <source>
        <strain evidence="11">A3/5</strain>
    </source>
</reference>
<dbReference type="InterPro" id="IPR057596">
    <property type="entry name" value="RDRP_core"/>
</dbReference>
<evidence type="ECO:0000259" key="8">
    <source>
        <dbReference type="Pfam" id="PF13086"/>
    </source>
</evidence>
<dbReference type="InterPro" id="IPR041679">
    <property type="entry name" value="DNA2/NAM7-like_C"/>
</dbReference>
<feature type="region of interest" description="Disordered" evidence="6">
    <location>
        <begin position="678"/>
        <end position="697"/>
    </location>
</feature>
<evidence type="ECO:0000256" key="1">
    <source>
        <dbReference type="ARBA" id="ARBA00007913"/>
    </source>
</evidence>
<name>A0A2L2T6G3_9HYPO</name>
<dbReference type="GO" id="GO:0016787">
    <property type="term" value="F:hydrolase activity"/>
    <property type="evidence" value="ECO:0007669"/>
    <property type="project" value="UniProtKB-KW"/>
</dbReference>
<dbReference type="InterPro" id="IPR027417">
    <property type="entry name" value="P-loop_NTPase"/>
</dbReference>
<dbReference type="GO" id="GO:0003968">
    <property type="term" value="F:RNA-directed RNA polymerase activity"/>
    <property type="evidence" value="ECO:0007669"/>
    <property type="project" value="UniProtKB-KW"/>
</dbReference>
<dbReference type="CDD" id="cd18808">
    <property type="entry name" value="SF1_C_Upf1"/>
    <property type="match status" value="1"/>
</dbReference>